<keyword evidence="1" id="KW-0472">Membrane</keyword>
<dbReference type="EMBL" id="QPFP01000139">
    <property type="protein sequence ID" value="TEB20460.1"/>
    <property type="molecule type" value="Genomic_DNA"/>
</dbReference>
<feature type="transmembrane region" description="Helical" evidence="1">
    <location>
        <begin position="249"/>
        <end position="271"/>
    </location>
</feature>
<feature type="transmembrane region" description="Helical" evidence="1">
    <location>
        <begin position="137"/>
        <end position="157"/>
    </location>
</feature>
<dbReference type="Proteomes" id="UP000298030">
    <property type="component" value="Unassembled WGS sequence"/>
</dbReference>
<name>A0A4Y7SFK2_COPMI</name>
<feature type="transmembrane region" description="Helical" evidence="1">
    <location>
        <begin position="177"/>
        <end position="194"/>
    </location>
</feature>
<accession>A0A4Y7SFK2</accession>
<keyword evidence="1" id="KW-1133">Transmembrane helix</keyword>
<feature type="transmembrane region" description="Helical" evidence="1">
    <location>
        <begin position="16"/>
        <end position="42"/>
    </location>
</feature>
<keyword evidence="1" id="KW-0812">Transmembrane</keyword>
<feature type="transmembrane region" description="Helical" evidence="1">
    <location>
        <begin position="54"/>
        <end position="72"/>
    </location>
</feature>
<comment type="caution">
    <text evidence="2">The sequence shown here is derived from an EMBL/GenBank/DDBJ whole genome shotgun (WGS) entry which is preliminary data.</text>
</comment>
<protein>
    <submittedName>
        <fullName evidence="2">Uncharacterized protein</fullName>
    </submittedName>
</protein>
<reference evidence="2 3" key="1">
    <citation type="journal article" date="2019" name="Nat. Ecol. Evol.">
        <title>Megaphylogeny resolves global patterns of mushroom evolution.</title>
        <authorList>
            <person name="Varga T."/>
            <person name="Krizsan K."/>
            <person name="Foldi C."/>
            <person name="Dima B."/>
            <person name="Sanchez-Garcia M."/>
            <person name="Sanchez-Ramirez S."/>
            <person name="Szollosi G.J."/>
            <person name="Szarkandi J.G."/>
            <person name="Papp V."/>
            <person name="Albert L."/>
            <person name="Andreopoulos W."/>
            <person name="Angelini C."/>
            <person name="Antonin V."/>
            <person name="Barry K.W."/>
            <person name="Bougher N.L."/>
            <person name="Buchanan P."/>
            <person name="Buyck B."/>
            <person name="Bense V."/>
            <person name="Catcheside P."/>
            <person name="Chovatia M."/>
            <person name="Cooper J."/>
            <person name="Damon W."/>
            <person name="Desjardin D."/>
            <person name="Finy P."/>
            <person name="Geml J."/>
            <person name="Haridas S."/>
            <person name="Hughes K."/>
            <person name="Justo A."/>
            <person name="Karasinski D."/>
            <person name="Kautmanova I."/>
            <person name="Kiss B."/>
            <person name="Kocsube S."/>
            <person name="Kotiranta H."/>
            <person name="LaButti K.M."/>
            <person name="Lechner B.E."/>
            <person name="Liimatainen K."/>
            <person name="Lipzen A."/>
            <person name="Lukacs Z."/>
            <person name="Mihaltcheva S."/>
            <person name="Morgado L.N."/>
            <person name="Niskanen T."/>
            <person name="Noordeloos M.E."/>
            <person name="Ohm R.A."/>
            <person name="Ortiz-Santana B."/>
            <person name="Ovrebo C."/>
            <person name="Racz N."/>
            <person name="Riley R."/>
            <person name="Savchenko A."/>
            <person name="Shiryaev A."/>
            <person name="Soop K."/>
            <person name="Spirin V."/>
            <person name="Szebenyi C."/>
            <person name="Tomsovsky M."/>
            <person name="Tulloss R.E."/>
            <person name="Uehling J."/>
            <person name="Grigoriev I.V."/>
            <person name="Vagvolgyi C."/>
            <person name="Papp T."/>
            <person name="Martin F.M."/>
            <person name="Miettinen O."/>
            <person name="Hibbett D.S."/>
            <person name="Nagy L.G."/>
        </authorList>
    </citation>
    <scope>NUCLEOTIDE SEQUENCE [LARGE SCALE GENOMIC DNA]</scope>
    <source>
        <strain evidence="2 3">FP101781</strain>
    </source>
</reference>
<dbReference type="AlphaFoldDB" id="A0A4Y7SFK2"/>
<sequence>MANTRDQLAFATVRTLYSITVVSFVAIGIQLFVCSYGLSLFLEAPKHIRKGRTPYIVISWIIFVLFCLAQTGDAYQMFEILYHGAAGDPLDVLRLRHEDDRVWWRLSSTFCIYIVNWIADGLLVYRCYIIWTDKRWVCILPFLTYLSSMAMAIVTFVSIRGSTSIFARINAKALSSWIYLSVGVNFLVTGLITFRLLRLRRQMAQFMPMSELRVYLGVVAILVESAVPLTLTGLAFATVSNPKSVQERIPNGMFLVLWFSLNAICPQMIIFRVTTGRSWLRHPESRTSTNTEAEGVMTNIAFTRERETGISDTGSRSFDKIESPQEEKVLNIEDPRLGPVIDVRRREPAETSVSSV</sequence>
<proteinExistence type="predicted"/>
<feature type="transmembrane region" description="Helical" evidence="1">
    <location>
        <begin position="102"/>
        <end position="125"/>
    </location>
</feature>
<evidence type="ECO:0000256" key="1">
    <source>
        <dbReference type="SAM" id="Phobius"/>
    </source>
</evidence>
<gene>
    <name evidence="2" type="ORF">FA13DRAFT_211894</name>
</gene>
<keyword evidence="3" id="KW-1185">Reference proteome</keyword>
<evidence type="ECO:0000313" key="2">
    <source>
        <dbReference type="EMBL" id="TEB20460.1"/>
    </source>
</evidence>
<feature type="transmembrane region" description="Helical" evidence="1">
    <location>
        <begin position="214"/>
        <end position="237"/>
    </location>
</feature>
<organism evidence="2 3">
    <name type="scientific">Coprinellus micaceus</name>
    <name type="common">Glistening ink-cap mushroom</name>
    <name type="synonym">Coprinus micaceus</name>
    <dbReference type="NCBI Taxonomy" id="71717"/>
    <lineage>
        <taxon>Eukaryota</taxon>
        <taxon>Fungi</taxon>
        <taxon>Dikarya</taxon>
        <taxon>Basidiomycota</taxon>
        <taxon>Agaricomycotina</taxon>
        <taxon>Agaricomycetes</taxon>
        <taxon>Agaricomycetidae</taxon>
        <taxon>Agaricales</taxon>
        <taxon>Agaricineae</taxon>
        <taxon>Psathyrellaceae</taxon>
        <taxon>Coprinellus</taxon>
    </lineage>
</organism>
<dbReference type="OrthoDB" id="3351617at2759"/>
<evidence type="ECO:0000313" key="3">
    <source>
        <dbReference type="Proteomes" id="UP000298030"/>
    </source>
</evidence>